<feature type="transmembrane region" description="Helical" evidence="1">
    <location>
        <begin position="161"/>
        <end position="182"/>
    </location>
</feature>
<proteinExistence type="predicted"/>
<evidence type="ECO:0000313" key="2">
    <source>
        <dbReference type="EMBL" id="TQM75708.1"/>
    </source>
</evidence>
<dbReference type="EMBL" id="VFPQ01000001">
    <property type="protein sequence ID" value="TQM75708.1"/>
    <property type="molecule type" value="Genomic_DNA"/>
</dbReference>
<name>A0A543IYQ8_9ACTN</name>
<keyword evidence="1" id="KW-0472">Membrane</keyword>
<dbReference type="Proteomes" id="UP000319213">
    <property type="component" value="Unassembled WGS sequence"/>
</dbReference>
<reference evidence="2 3" key="1">
    <citation type="submission" date="2019-06" db="EMBL/GenBank/DDBJ databases">
        <title>Sequencing the genomes of 1000 actinobacteria strains.</title>
        <authorList>
            <person name="Klenk H.-P."/>
        </authorList>
    </citation>
    <scope>NUCLEOTIDE SEQUENCE [LARGE SCALE GENOMIC DNA]</scope>
    <source>
        <strain evidence="2 3">DSM 43186</strain>
    </source>
</reference>
<protein>
    <submittedName>
        <fullName evidence="2">Uncharacterized protein</fullName>
    </submittedName>
</protein>
<feature type="transmembrane region" description="Helical" evidence="1">
    <location>
        <begin position="12"/>
        <end position="35"/>
    </location>
</feature>
<evidence type="ECO:0000313" key="3">
    <source>
        <dbReference type="Proteomes" id="UP000319213"/>
    </source>
</evidence>
<dbReference type="AlphaFoldDB" id="A0A543IYQ8"/>
<evidence type="ECO:0000256" key="1">
    <source>
        <dbReference type="SAM" id="Phobius"/>
    </source>
</evidence>
<feature type="transmembrane region" description="Helical" evidence="1">
    <location>
        <begin position="88"/>
        <end position="106"/>
    </location>
</feature>
<sequence length="205" mass="21990">MLRSLITERARGVHLLWAVLAYLPPAAAMFGPMVVPWPGLLGRVSEACGGLAPFDVRGRWTAAEAREMLHACGATGREAYLHQQLLDLVYPLAVGAVLLLATALLLRRYGGRAWPLLLPVVAMTVLDYAENAGIWFMLLNWPDLNAAVADATGLVTGMKRMTGFAAFTLPIVLAVIALPGYVRRLRARRSGVTPPPAAAPTGNAR</sequence>
<comment type="caution">
    <text evidence="2">The sequence shown here is derived from an EMBL/GenBank/DDBJ whole genome shotgun (WGS) entry which is preliminary data.</text>
</comment>
<keyword evidence="1" id="KW-0812">Transmembrane</keyword>
<organism evidence="2 3">
    <name type="scientific">Thermopolyspora flexuosa</name>
    <dbReference type="NCBI Taxonomy" id="103836"/>
    <lineage>
        <taxon>Bacteria</taxon>
        <taxon>Bacillati</taxon>
        <taxon>Actinomycetota</taxon>
        <taxon>Actinomycetes</taxon>
        <taxon>Streptosporangiales</taxon>
        <taxon>Streptosporangiaceae</taxon>
        <taxon>Thermopolyspora</taxon>
    </lineage>
</organism>
<dbReference type="RefSeq" id="WP_170198810.1">
    <property type="nucleotide sequence ID" value="NZ_BMPV01000001.1"/>
</dbReference>
<feature type="transmembrane region" description="Helical" evidence="1">
    <location>
        <begin position="118"/>
        <end position="141"/>
    </location>
</feature>
<gene>
    <name evidence="2" type="ORF">FHX40_2425</name>
</gene>
<accession>A0A543IYQ8</accession>
<keyword evidence="1" id="KW-1133">Transmembrane helix</keyword>
<keyword evidence="3" id="KW-1185">Reference proteome</keyword>